<evidence type="ECO:0000313" key="2">
    <source>
        <dbReference type="Proteomes" id="UP000016200"/>
    </source>
</evidence>
<dbReference type="eggNOG" id="COG0560">
    <property type="taxonomic scope" value="Bacteria"/>
</dbReference>
<proteinExistence type="predicted"/>
<dbReference type="SUPFAM" id="SSF56784">
    <property type="entry name" value="HAD-like"/>
    <property type="match status" value="1"/>
</dbReference>
<evidence type="ECO:0000313" key="1">
    <source>
        <dbReference type="EMBL" id="EPP34891.1"/>
    </source>
</evidence>
<accession>S7KFD7</accession>
<keyword evidence="1" id="KW-0378">Hydrolase</keyword>
<dbReference type="HOGENOM" id="CLU_112355_0_0_0"/>
<dbReference type="Gene3D" id="3.40.50.1000">
    <property type="entry name" value="HAD superfamily/HAD-like"/>
    <property type="match status" value="1"/>
</dbReference>
<dbReference type="EMBL" id="ATNB01000159">
    <property type="protein sequence ID" value="EPP34891.1"/>
    <property type="molecule type" value="Genomic_DNA"/>
</dbReference>
<dbReference type="Pfam" id="PF12710">
    <property type="entry name" value="HAD"/>
    <property type="match status" value="1"/>
</dbReference>
<dbReference type="PATRIC" id="fig|1238237.3.peg.682"/>
<dbReference type="OrthoDB" id="21078at2"/>
<comment type="caution">
    <text evidence="1">The sequence shown here is derived from an EMBL/GenBank/DDBJ whole genome shotgun (WGS) entry which is preliminary data.</text>
</comment>
<dbReference type="AlphaFoldDB" id="S7KFD7"/>
<protein>
    <submittedName>
        <fullName evidence="1">Haloacid dehalogenase-like hydrolase family protein</fullName>
    </submittedName>
</protein>
<dbReference type="Gene3D" id="1.20.1440.100">
    <property type="entry name" value="SG protein - dephosphorylation function"/>
    <property type="match status" value="1"/>
</dbReference>
<sequence>MRRACIYAFDLDGTLLKGNSSFGFYKYALRHGLFPYKTLPTCLRSFLCFRFFFDLSAFYSGIVSNLLSSVSSDDLYSVAHDFVNQLNIGAFYSPILEKLDEALHDPRGEVIIFSSSPDFIVGPIAKRLGVSLWYASSYKNYFENQAVENQCLTGKRKAKILSYLKKIGGVRSHTFSDHILDLPFLLLGEEKTVVRPTGRLKKMARKYYWNII</sequence>
<dbReference type="InterPro" id="IPR023214">
    <property type="entry name" value="HAD_sf"/>
</dbReference>
<dbReference type="Proteomes" id="UP000016200">
    <property type="component" value="Unassembled WGS sequence"/>
</dbReference>
<reference evidence="1 2" key="1">
    <citation type="submission" date="2013-04" db="EMBL/GenBank/DDBJ databases">
        <title>Genome sequence of Chlamydia psittaci 10-1398/11.</title>
        <authorList>
            <person name="Huot-Creasy H."/>
            <person name="McCracken C.L."/>
            <person name="Humphries M."/>
            <person name="Sachse K."/>
            <person name="Laroucau K."/>
            <person name="Bavoil P."/>
            <person name="Myers G.S."/>
        </authorList>
    </citation>
    <scope>NUCLEOTIDE SEQUENCE [LARGE SCALE GENOMIC DNA]</scope>
    <source>
        <strain evidence="1 2">10_1398_11</strain>
    </source>
</reference>
<gene>
    <name evidence="1" type="ORF">CP10139811_0567</name>
</gene>
<name>S7KFD7_9CHLA</name>
<dbReference type="RefSeq" id="WP_020370553.1">
    <property type="nucleotide sequence ID" value="NZ_KE360208.1"/>
</dbReference>
<organism evidence="1 2">
    <name type="scientific">Chlamydia ibidis</name>
    <dbReference type="NCBI Taxonomy" id="1405396"/>
    <lineage>
        <taxon>Bacteria</taxon>
        <taxon>Pseudomonadati</taxon>
        <taxon>Chlamydiota</taxon>
        <taxon>Chlamydiia</taxon>
        <taxon>Chlamydiales</taxon>
        <taxon>Chlamydiaceae</taxon>
        <taxon>Chlamydia/Chlamydophila group</taxon>
        <taxon>Chlamydia</taxon>
    </lineage>
</organism>
<dbReference type="InterPro" id="IPR036412">
    <property type="entry name" value="HAD-like_sf"/>
</dbReference>
<dbReference type="GO" id="GO:0016787">
    <property type="term" value="F:hydrolase activity"/>
    <property type="evidence" value="ECO:0007669"/>
    <property type="project" value="UniProtKB-KW"/>
</dbReference>